<accession>A0A2P4X0N7</accession>
<feature type="coiled-coil region" evidence="1">
    <location>
        <begin position="41"/>
        <end position="101"/>
    </location>
</feature>
<gene>
    <name evidence="2" type="ORF">PHPALM_36162</name>
</gene>
<evidence type="ECO:0000313" key="3">
    <source>
        <dbReference type="Proteomes" id="UP000237271"/>
    </source>
</evidence>
<dbReference type="OrthoDB" id="3176171at2759"/>
<evidence type="ECO:0000313" key="2">
    <source>
        <dbReference type="EMBL" id="POM59103.1"/>
    </source>
</evidence>
<feature type="non-terminal residue" evidence="2">
    <location>
        <position position="287"/>
    </location>
</feature>
<keyword evidence="3" id="KW-1185">Reference proteome</keyword>
<dbReference type="AlphaFoldDB" id="A0A2P4X0N7"/>
<comment type="caution">
    <text evidence="2">The sequence shown here is derived from an EMBL/GenBank/DDBJ whole genome shotgun (WGS) entry which is preliminary data.</text>
</comment>
<proteinExistence type="predicted"/>
<sequence>MKVQQEAMQQQFEKFIEMSKNHALAIMEDLASSKSRNMSFLEDVQSALEGSREELSNFLTEQSDKLLELQVAIDMSIEKQAKELDESKAALTAALKDSQAQQQEELTGMKAHLAQYIEKCVQNQTQKLDEQTRLIEENVQKQHKQLTYVHTITEQEMKGFVQNIGSQNSKHKSETAQLRERLSEMRGQLGESKDRQEELVQSQKRLQNAWSNDAVGLAKRHTEDISSLMEKHSEADAEISTKRQNQLTQFLGDHEELRKLLTDGFKVVENGLQTQITNTKDKIESAA</sequence>
<dbReference type="Proteomes" id="UP000237271">
    <property type="component" value="Unassembled WGS sequence"/>
</dbReference>
<reference evidence="2 3" key="1">
    <citation type="journal article" date="2017" name="Genome Biol. Evol.">
        <title>Phytophthora megakarya and P. palmivora, closely related causal agents of cacao black pod rot, underwent increases in genome sizes and gene numbers by different mechanisms.</title>
        <authorList>
            <person name="Ali S.S."/>
            <person name="Shao J."/>
            <person name="Lary D.J."/>
            <person name="Kronmiller B."/>
            <person name="Shen D."/>
            <person name="Strem M.D."/>
            <person name="Amoako-Attah I."/>
            <person name="Akrofi A.Y."/>
            <person name="Begoude B.A."/>
            <person name="Ten Hoopen G.M."/>
            <person name="Coulibaly K."/>
            <person name="Kebe B.I."/>
            <person name="Melnick R.L."/>
            <person name="Guiltinan M.J."/>
            <person name="Tyler B.M."/>
            <person name="Meinhardt L.W."/>
            <person name="Bailey B.A."/>
        </authorList>
    </citation>
    <scope>NUCLEOTIDE SEQUENCE [LARGE SCALE GENOMIC DNA]</scope>
    <source>
        <strain evidence="3">sbr112.9</strain>
    </source>
</reference>
<dbReference type="EMBL" id="NCKW01020102">
    <property type="protein sequence ID" value="POM59103.1"/>
    <property type="molecule type" value="Genomic_DNA"/>
</dbReference>
<keyword evidence="1" id="KW-0175">Coiled coil</keyword>
<protein>
    <submittedName>
        <fullName evidence="2">Kinesin-like protein</fullName>
    </submittedName>
</protein>
<name>A0A2P4X0N7_9STRA</name>
<organism evidence="2 3">
    <name type="scientific">Phytophthora palmivora</name>
    <dbReference type="NCBI Taxonomy" id="4796"/>
    <lineage>
        <taxon>Eukaryota</taxon>
        <taxon>Sar</taxon>
        <taxon>Stramenopiles</taxon>
        <taxon>Oomycota</taxon>
        <taxon>Peronosporomycetes</taxon>
        <taxon>Peronosporales</taxon>
        <taxon>Peronosporaceae</taxon>
        <taxon>Phytophthora</taxon>
    </lineage>
</organism>
<dbReference type="SUPFAM" id="SSF58113">
    <property type="entry name" value="Apolipoprotein A-I"/>
    <property type="match status" value="1"/>
</dbReference>
<evidence type="ECO:0000256" key="1">
    <source>
        <dbReference type="SAM" id="Coils"/>
    </source>
</evidence>